<dbReference type="EMBL" id="CAJVPZ010014647">
    <property type="protein sequence ID" value="CAG8659528.1"/>
    <property type="molecule type" value="Genomic_DNA"/>
</dbReference>
<evidence type="ECO:0000313" key="2">
    <source>
        <dbReference type="EMBL" id="CAG8659528.1"/>
    </source>
</evidence>
<evidence type="ECO:0000256" key="1">
    <source>
        <dbReference type="SAM" id="MobiDB-lite"/>
    </source>
</evidence>
<gene>
    <name evidence="2" type="ORF">RFULGI_LOCUS8793</name>
</gene>
<organism evidence="2 3">
    <name type="scientific">Racocetra fulgida</name>
    <dbReference type="NCBI Taxonomy" id="60492"/>
    <lineage>
        <taxon>Eukaryota</taxon>
        <taxon>Fungi</taxon>
        <taxon>Fungi incertae sedis</taxon>
        <taxon>Mucoromycota</taxon>
        <taxon>Glomeromycotina</taxon>
        <taxon>Glomeromycetes</taxon>
        <taxon>Diversisporales</taxon>
        <taxon>Gigasporaceae</taxon>
        <taxon>Racocetra</taxon>
    </lineage>
</organism>
<protein>
    <submittedName>
        <fullName evidence="2">19687_t:CDS:1</fullName>
    </submittedName>
</protein>
<feature type="non-terminal residue" evidence="2">
    <location>
        <position position="42"/>
    </location>
</feature>
<comment type="caution">
    <text evidence="2">The sequence shown here is derived from an EMBL/GenBank/DDBJ whole genome shotgun (WGS) entry which is preliminary data.</text>
</comment>
<accession>A0A9N9E0J2</accession>
<evidence type="ECO:0000313" key="3">
    <source>
        <dbReference type="Proteomes" id="UP000789396"/>
    </source>
</evidence>
<reference evidence="2" key="1">
    <citation type="submission" date="2021-06" db="EMBL/GenBank/DDBJ databases">
        <authorList>
            <person name="Kallberg Y."/>
            <person name="Tangrot J."/>
            <person name="Rosling A."/>
        </authorList>
    </citation>
    <scope>NUCLEOTIDE SEQUENCE</scope>
    <source>
        <strain evidence="2">IN212</strain>
    </source>
</reference>
<proteinExistence type="predicted"/>
<keyword evidence="3" id="KW-1185">Reference proteome</keyword>
<feature type="compositionally biased region" description="Acidic residues" evidence="1">
    <location>
        <begin position="1"/>
        <end position="11"/>
    </location>
</feature>
<sequence>LNAEELPEEQEGYEKEKAEESNWQIENKLEKDINEEYDDDRD</sequence>
<feature type="region of interest" description="Disordered" evidence="1">
    <location>
        <begin position="1"/>
        <end position="42"/>
    </location>
</feature>
<dbReference type="AlphaFoldDB" id="A0A9N9E0J2"/>
<name>A0A9N9E0J2_9GLOM</name>
<dbReference type="Proteomes" id="UP000789396">
    <property type="component" value="Unassembled WGS sequence"/>
</dbReference>